<evidence type="ECO:0000313" key="2">
    <source>
        <dbReference type="Proteomes" id="UP000287651"/>
    </source>
</evidence>
<evidence type="ECO:0000313" key="1">
    <source>
        <dbReference type="EMBL" id="RRT56362.1"/>
    </source>
</evidence>
<dbReference type="AlphaFoldDB" id="A0A426YXA8"/>
<name>A0A426YXA8_ENSVE</name>
<dbReference type="EMBL" id="AMZH03009669">
    <property type="protein sequence ID" value="RRT56362.1"/>
    <property type="molecule type" value="Genomic_DNA"/>
</dbReference>
<sequence length="88" mass="9173">MLRVIGLCTARPTSTVLYRAAPLHAFSDGCTLCDAVPHNPGQPGYGLLLCMSPRCHGGTEVPGYGLLLCMSSRCHGGTDAATVLMPRG</sequence>
<dbReference type="Proteomes" id="UP000287651">
    <property type="component" value="Unassembled WGS sequence"/>
</dbReference>
<protein>
    <submittedName>
        <fullName evidence="1">Uncharacterized protein</fullName>
    </submittedName>
</protein>
<accession>A0A426YXA8</accession>
<gene>
    <name evidence="1" type="ORF">B296_00037157</name>
</gene>
<organism evidence="1 2">
    <name type="scientific">Ensete ventricosum</name>
    <name type="common">Abyssinian banana</name>
    <name type="synonym">Musa ensete</name>
    <dbReference type="NCBI Taxonomy" id="4639"/>
    <lineage>
        <taxon>Eukaryota</taxon>
        <taxon>Viridiplantae</taxon>
        <taxon>Streptophyta</taxon>
        <taxon>Embryophyta</taxon>
        <taxon>Tracheophyta</taxon>
        <taxon>Spermatophyta</taxon>
        <taxon>Magnoliopsida</taxon>
        <taxon>Liliopsida</taxon>
        <taxon>Zingiberales</taxon>
        <taxon>Musaceae</taxon>
        <taxon>Ensete</taxon>
    </lineage>
</organism>
<proteinExistence type="predicted"/>
<reference evidence="1 2" key="1">
    <citation type="journal article" date="2014" name="Agronomy (Basel)">
        <title>A Draft Genome Sequence for Ensete ventricosum, the Drought-Tolerant Tree Against Hunger.</title>
        <authorList>
            <person name="Harrison J."/>
            <person name="Moore K.A."/>
            <person name="Paszkiewicz K."/>
            <person name="Jones T."/>
            <person name="Grant M."/>
            <person name="Ambacheew D."/>
            <person name="Muzemil S."/>
            <person name="Studholme D.J."/>
        </authorList>
    </citation>
    <scope>NUCLEOTIDE SEQUENCE [LARGE SCALE GENOMIC DNA]</scope>
</reference>
<comment type="caution">
    <text evidence="1">The sequence shown here is derived from an EMBL/GenBank/DDBJ whole genome shotgun (WGS) entry which is preliminary data.</text>
</comment>